<name>A0A1H2PQE6_9BURK</name>
<dbReference type="GO" id="GO:0018580">
    <property type="term" value="F:nitronate monooxygenase activity"/>
    <property type="evidence" value="ECO:0007669"/>
    <property type="project" value="InterPro"/>
</dbReference>
<dbReference type="PANTHER" id="PTHR42747">
    <property type="entry name" value="NITRONATE MONOOXYGENASE-RELATED"/>
    <property type="match status" value="1"/>
</dbReference>
<dbReference type="Gene3D" id="3.20.20.70">
    <property type="entry name" value="Aldolase class I"/>
    <property type="match status" value="1"/>
</dbReference>
<evidence type="ECO:0000256" key="5">
    <source>
        <dbReference type="ARBA" id="ARBA00023033"/>
    </source>
</evidence>
<evidence type="ECO:0000313" key="7">
    <source>
        <dbReference type="Proteomes" id="UP000243719"/>
    </source>
</evidence>
<dbReference type="InterPro" id="IPR013785">
    <property type="entry name" value="Aldolase_TIM"/>
</dbReference>
<keyword evidence="7" id="KW-1185">Reference proteome</keyword>
<keyword evidence="2" id="KW-0285">Flavoprotein</keyword>
<evidence type="ECO:0000256" key="3">
    <source>
        <dbReference type="ARBA" id="ARBA00022643"/>
    </source>
</evidence>
<accession>A0A1H2PQE6</accession>
<dbReference type="PANTHER" id="PTHR42747:SF4">
    <property type="entry name" value="BLR1330 PROTEIN"/>
    <property type="match status" value="1"/>
</dbReference>
<dbReference type="OrthoDB" id="9778912at2"/>
<dbReference type="Proteomes" id="UP000243719">
    <property type="component" value="Unassembled WGS sequence"/>
</dbReference>
<evidence type="ECO:0000256" key="2">
    <source>
        <dbReference type="ARBA" id="ARBA00022630"/>
    </source>
</evidence>
<dbReference type="STRING" id="1770053.SAMN05216551_106269"/>
<organism evidence="6 7">
    <name type="scientific">Chitinasiproducens palmae</name>
    <dbReference type="NCBI Taxonomy" id="1770053"/>
    <lineage>
        <taxon>Bacteria</taxon>
        <taxon>Pseudomonadati</taxon>
        <taxon>Pseudomonadota</taxon>
        <taxon>Betaproteobacteria</taxon>
        <taxon>Burkholderiales</taxon>
        <taxon>Burkholderiaceae</taxon>
        <taxon>Chitinasiproducens</taxon>
    </lineage>
</organism>
<dbReference type="EMBL" id="FNLO01000006">
    <property type="protein sequence ID" value="SDV49026.1"/>
    <property type="molecule type" value="Genomic_DNA"/>
</dbReference>
<dbReference type="InterPro" id="IPR004136">
    <property type="entry name" value="NMO"/>
</dbReference>
<dbReference type="FunFam" id="3.20.20.70:FF:000210">
    <property type="entry name" value="2-nitropropane dioxygenase"/>
    <property type="match status" value="1"/>
</dbReference>
<dbReference type="AlphaFoldDB" id="A0A1H2PQE6"/>
<evidence type="ECO:0000256" key="1">
    <source>
        <dbReference type="ARBA" id="ARBA00009881"/>
    </source>
</evidence>
<dbReference type="Pfam" id="PF03060">
    <property type="entry name" value="NMO"/>
    <property type="match status" value="1"/>
</dbReference>
<dbReference type="SUPFAM" id="SSF51412">
    <property type="entry name" value="Inosine monophosphate dehydrogenase (IMPDH)"/>
    <property type="match status" value="1"/>
</dbReference>
<keyword evidence="3" id="KW-0288">FMN</keyword>
<protein>
    <submittedName>
        <fullName evidence="6">Nitronate monooxygenase</fullName>
    </submittedName>
</protein>
<proteinExistence type="inferred from homology"/>
<gene>
    <name evidence="6" type="ORF">SAMN05216551_106269</name>
</gene>
<comment type="similarity">
    <text evidence="1">Belongs to the nitronate monooxygenase family. NMO class I subfamily.</text>
</comment>
<dbReference type="RefSeq" id="WP_091908519.1">
    <property type="nucleotide sequence ID" value="NZ_FNLO01000006.1"/>
</dbReference>
<reference evidence="7" key="1">
    <citation type="submission" date="2016-09" db="EMBL/GenBank/DDBJ databases">
        <authorList>
            <person name="Varghese N."/>
            <person name="Submissions S."/>
        </authorList>
    </citation>
    <scope>NUCLEOTIDE SEQUENCE [LARGE SCALE GENOMIC DNA]</scope>
    <source>
        <strain evidence="7">JS23</strain>
    </source>
</reference>
<evidence type="ECO:0000313" key="6">
    <source>
        <dbReference type="EMBL" id="SDV49026.1"/>
    </source>
</evidence>
<dbReference type="CDD" id="cd04730">
    <property type="entry name" value="NPD_like"/>
    <property type="match status" value="1"/>
</dbReference>
<keyword evidence="4" id="KW-0560">Oxidoreductase</keyword>
<keyword evidence="5 6" id="KW-0503">Monooxygenase</keyword>
<sequence length="310" mass="32823">MDNGRFRKLTVPVLSAPMFLVSKPDLVVAQCQAGVIGSFPALNARPQEQLDAWLTEIETRLAGCPQPFAVNLIVHPSNARLDADLEVIVAHRVPIVITSLHAPDRVVARVHEYGGLVFHDVTTVHHARKAAAAGVDGLILVCAGAGGHGGTLNPFAFRAEVRRFFDGLLVLAGAITDGAAVFAARALGCELAYVGTRFIATEEAGATDAHKQMVVAATSRDIVYTPFFSGVPANYLKESIRAAGLDPDALPAAGAKVDYSKGETRPKAWSEVWGAGQGVGNIDAVLSVRTVVDRLLEEYRAAAQRVSSPD</sequence>
<evidence type="ECO:0000256" key="4">
    <source>
        <dbReference type="ARBA" id="ARBA00023002"/>
    </source>
</evidence>